<gene>
    <name evidence="1" type="ORF">BaRGS_00004879</name>
</gene>
<keyword evidence="2" id="KW-1185">Reference proteome</keyword>
<evidence type="ECO:0000313" key="1">
    <source>
        <dbReference type="EMBL" id="KAK7503756.1"/>
    </source>
</evidence>
<accession>A0ABD0LW69</accession>
<protein>
    <submittedName>
        <fullName evidence="1">Uncharacterized protein</fullName>
    </submittedName>
</protein>
<organism evidence="1 2">
    <name type="scientific">Batillaria attramentaria</name>
    <dbReference type="NCBI Taxonomy" id="370345"/>
    <lineage>
        <taxon>Eukaryota</taxon>
        <taxon>Metazoa</taxon>
        <taxon>Spiralia</taxon>
        <taxon>Lophotrochozoa</taxon>
        <taxon>Mollusca</taxon>
        <taxon>Gastropoda</taxon>
        <taxon>Caenogastropoda</taxon>
        <taxon>Sorbeoconcha</taxon>
        <taxon>Cerithioidea</taxon>
        <taxon>Batillariidae</taxon>
        <taxon>Batillaria</taxon>
    </lineage>
</organism>
<evidence type="ECO:0000313" key="2">
    <source>
        <dbReference type="Proteomes" id="UP001519460"/>
    </source>
</evidence>
<name>A0ABD0LW69_9CAEN</name>
<reference evidence="1 2" key="1">
    <citation type="journal article" date="2023" name="Sci. Data">
        <title>Genome assembly of the Korean intertidal mud-creeper Batillaria attramentaria.</title>
        <authorList>
            <person name="Patra A.K."/>
            <person name="Ho P.T."/>
            <person name="Jun S."/>
            <person name="Lee S.J."/>
            <person name="Kim Y."/>
            <person name="Won Y.J."/>
        </authorList>
    </citation>
    <scope>NUCLEOTIDE SEQUENCE [LARGE SCALE GENOMIC DNA]</scope>
    <source>
        <strain evidence="1">Wonlab-2016</strain>
    </source>
</reference>
<dbReference type="EMBL" id="JACVVK020000018">
    <property type="protein sequence ID" value="KAK7503756.1"/>
    <property type="molecule type" value="Genomic_DNA"/>
</dbReference>
<sequence length="117" mass="13505">MRLSGVSPDDLESKRFCQGPCVALSPLACHVPRPFLVRSSAGSTPLWARRILDNSIWKQRCYRLILQMVTQETLFSSLALEKRRADRAPWEWIRKSYTSDFFIIGAILKKKARSQSY</sequence>
<dbReference type="AlphaFoldDB" id="A0ABD0LW69"/>
<comment type="caution">
    <text evidence="1">The sequence shown here is derived from an EMBL/GenBank/DDBJ whole genome shotgun (WGS) entry which is preliminary data.</text>
</comment>
<proteinExistence type="predicted"/>
<dbReference type="Proteomes" id="UP001519460">
    <property type="component" value="Unassembled WGS sequence"/>
</dbReference>